<keyword evidence="2" id="KW-1185">Reference proteome</keyword>
<sequence>MESDINIINIKNNYNKLKQENEIVFKPLMGSSLVFWLRKDGLYRL</sequence>
<gene>
    <name evidence="1" type="ORF">HR065_00570</name>
</gene>
<accession>A0A851HJG3</accession>
<reference evidence="1 2" key="1">
    <citation type="submission" date="2020-06" db="EMBL/GenBank/DDBJ databases">
        <title>Draft genome sequence of Candidatus Phytoplasma pruni (X-disease group, subgroup 16SrIII-B) strain ChTDIII from Argentina.</title>
        <authorList>
            <person name="Fernandez F.D."/>
            <person name="Zuebert C."/>
            <person name="Huettel B."/>
            <person name="Kube M."/>
            <person name="Conci L.R."/>
        </authorList>
    </citation>
    <scope>NUCLEOTIDE SEQUENCE [LARGE SCALE GENOMIC DNA]</scope>
    <source>
        <strain evidence="1 2">ChTDIII</strain>
    </source>
</reference>
<evidence type="ECO:0000313" key="1">
    <source>
        <dbReference type="EMBL" id="NWN45579.1"/>
    </source>
</evidence>
<dbReference type="RefSeq" id="WP_178733980.1">
    <property type="nucleotide sequence ID" value="NZ_JABUOH010000019.1"/>
</dbReference>
<dbReference type="Proteomes" id="UP000568109">
    <property type="component" value="Unassembled WGS sequence"/>
</dbReference>
<name>A0A851HJG3_9MOLU</name>
<organism evidence="1 2">
    <name type="scientific">Candidatus Phytoplasma pruni</name>
    <dbReference type="NCBI Taxonomy" id="479893"/>
    <lineage>
        <taxon>Bacteria</taxon>
        <taxon>Bacillati</taxon>
        <taxon>Mycoplasmatota</taxon>
        <taxon>Mollicutes</taxon>
        <taxon>Acholeplasmatales</taxon>
        <taxon>Acholeplasmataceae</taxon>
        <taxon>Candidatus Phytoplasma</taxon>
        <taxon>16SrIII (X-disease group)</taxon>
    </lineage>
</organism>
<comment type="caution">
    <text evidence="1">The sequence shown here is derived from an EMBL/GenBank/DDBJ whole genome shotgun (WGS) entry which is preliminary data.</text>
</comment>
<proteinExistence type="predicted"/>
<dbReference type="AlphaFoldDB" id="A0A851HJG3"/>
<protein>
    <submittedName>
        <fullName evidence="1">Uncharacterized protein</fullName>
    </submittedName>
</protein>
<dbReference type="EMBL" id="JABUOH010000019">
    <property type="protein sequence ID" value="NWN45579.1"/>
    <property type="molecule type" value="Genomic_DNA"/>
</dbReference>
<evidence type="ECO:0000313" key="2">
    <source>
        <dbReference type="Proteomes" id="UP000568109"/>
    </source>
</evidence>